<dbReference type="InterPro" id="IPR003773">
    <property type="entry name" value="Menaquinone_biosynth"/>
</dbReference>
<name>A0A1B1TD43_9ARCH</name>
<protein>
    <recommendedName>
        <fullName evidence="3">Chorismate dehydratase</fullName>
        <ecNumber evidence="3">4.2.1.151</ecNumber>
    </recommendedName>
    <alternativeName>
        <fullName evidence="3">Menaquinone biosynthetic enzyme MqnA</fullName>
    </alternativeName>
</protein>
<accession>A0A1B1TD43</accession>
<dbReference type="Gene3D" id="3.40.190.10">
    <property type="entry name" value="Periplasmic binding protein-like II"/>
    <property type="match status" value="2"/>
</dbReference>
<keyword evidence="2 3" id="KW-0456">Lyase</keyword>
<dbReference type="Pfam" id="PF02621">
    <property type="entry name" value="VitK2_biosynth"/>
    <property type="match status" value="1"/>
</dbReference>
<dbReference type="HAMAP" id="MF_00995">
    <property type="entry name" value="MqnA"/>
    <property type="match status" value="1"/>
</dbReference>
<reference evidence="4" key="1">
    <citation type="journal article" date="2015" name="ISME J.">
        <title>A new class of marine Euryarchaeota group II from the Mediterranean deep chlorophyll maximum.</title>
        <authorList>
            <person name="Martin-Cuadrado A.B."/>
            <person name="Garcia-Heredia I."/>
            <person name="Molto A.G."/>
            <person name="Lopez-Ubeda R."/>
            <person name="Kimes N."/>
            <person name="Lopez-Garcia P."/>
            <person name="Moreira D."/>
            <person name="Rodriguez-Valera F."/>
        </authorList>
    </citation>
    <scope>NUCLEOTIDE SEQUENCE</scope>
</reference>
<dbReference type="EMBL" id="KP211877">
    <property type="protein sequence ID" value="ANV80194.1"/>
    <property type="molecule type" value="Genomic_DNA"/>
</dbReference>
<dbReference type="CDD" id="cd13634">
    <property type="entry name" value="PBP2_Sco4506"/>
    <property type="match status" value="1"/>
</dbReference>
<gene>
    <name evidence="3" type="primary">mqnA</name>
</gene>
<reference evidence="4" key="2">
    <citation type="submission" date="2016-12" db="EMBL/GenBank/DDBJ databases">
        <authorList>
            <person name="Song W.-J."/>
            <person name="Kurnit D.M."/>
        </authorList>
    </citation>
    <scope>NUCLEOTIDE SEQUENCE</scope>
</reference>
<evidence type="ECO:0000256" key="1">
    <source>
        <dbReference type="ARBA" id="ARBA00022428"/>
    </source>
</evidence>
<dbReference type="EC" id="4.2.1.151" evidence="3"/>
<evidence type="ECO:0000313" key="4">
    <source>
        <dbReference type="EMBL" id="ANV80194.1"/>
    </source>
</evidence>
<dbReference type="PANTHER" id="PTHR37690:SF1">
    <property type="entry name" value="CHORISMATE DEHYDRATASE"/>
    <property type="match status" value="1"/>
</dbReference>
<dbReference type="GO" id="GO:0016836">
    <property type="term" value="F:hydro-lyase activity"/>
    <property type="evidence" value="ECO:0007669"/>
    <property type="project" value="UniProtKB-UniRule"/>
</dbReference>
<dbReference type="AlphaFoldDB" id="A0A1B1TD43"/>
<comment type="catalytic activity">
    <reaction evidence="3">
        <text>chorismate = 3-[(1-carboxyvinyl)-oxy]benzoate + H2O</text>
        <dbReference type="Rhea" id="RHEA:40051"/>
        <dbReference type="ChEBI" id="CHEBI:15377"/>
        <dbReference type="ChEBI" id="CHEBI:29748"/>
        <dbReference type="ChEBI" id="CHEBI:76981"/>
        <dbReference type="EC" id="4.2.1.151"/>
    </reaction>
</comment>
<evidence type="ECO:0000256" key="3">
    <source>
        <dbReference type="HAMAP-Rule" id="MF_00995"/>
    </source>
</evidence>
<organism evidence="4">
    <name type="scientific">uncultured Poseidoniia archaeon</name>
    <dbReference type="NCBI Taxonomy" id="1697135"/>
    <lineage>
        <taxon>Archaea</taxon>
        <taxon>Methanobacteriati</taxon>
        <taxon>Thermoplasmatota</taxon>
        <taxon>Candidatus Poseidoniia</taxon>
        <taxon>environmental samples</taxon>
    </lineage>
</organism>
<dbReference type="PANTHER" id="PTHR37690">
    <property type="entry name" value="CHORISMATE DEHYDRATASE"/>
    <property type="match status" value="1"/>
</dbReference>
<dbReference type="InterPro" id="IPR030868">
    <property type="entry name" value="MqnA"/>
</dbReference>
<keyword evidence="1 3" id="KW-0474">Menaquinone biosynthesis</keyword>
<comment type="pathway">
    <text evidence="3">Quinol/quinone metabolism; menaquinone biosynthesis.</text>
</comment>
<sequence length="265" mass="29558">MSWQNVLGRVAFSNCDPIFTSLDKKWEILPAPPSWLTGHLLRKDCLCAPIPTADYAKHSEELLLLPDLAIVSNGEVGSVLLFGSRPIEDMRDIALPSDSSTSVALMKWILSQRGLDPKFYDSGPDINHMLSKCDGALLIGDRALVAARENPELIRLDLGAEWTKLTSLPMVFGVFAARKDSPLDILEMAQKDMVNQYNKFKKNEKFRNDVISKSSDKLGFEGERITEYFVEEVSNLLDNDGIKGLELFLSEVCGLSTGPTWLMFD</sequence>
<dbReference type="GO" id="GO:0009234">
    <property type="term" value="P:menaquinone biosynthetic process"/>
    <property type="evidence" value="ECO:0007669"/>
    <property type="project" value="UniProtKB-UniRule"/>
</dbReference>
<comment type="function">
    <text evidence="3">Catalyzes the dehydration of chorismate into 3-[(1-carboxyvinyl)oxy]benzoate, a step in the biosynthesis of menaquinone (MK, vitamin K2).</text>
</comment>
<evidence type="ECO:0000256" key="2">
    <source>
        <dbReference type="ARBA" id="ARBA00023239"/>
    </source>
</evidence>
<comment type="similarity">
    <text evidence="3">Belongs to the MqnA/MqnD family. MqnA subfamily.</text>
</comment>
<dbReference type="SUPFAM" id="SSF53850">
    <property type="entry name" value="Periplasmic binding protein-like II"/>
    <property type="match status" value="1"/>
</dbReference>
<proteinExistence type="inferred from homology"/>
<dbReference type="UniPathway" id="UPA00079"/>